<dbReference type="Pfam" id="PF00440">
    <property type="entry name" value="TetR_N"/>
    <property type="match status" value="1"/>
</dbReference>
<dbReference type="GO" id="GO:0003700">
    <property type="term" value="F:DNA-binding transcription factor activity"/>
    <property type="evidence" value="ECO:0007669"/>
    <property type="project" value="TreeGrafter"/>
</dbReference>
<feature type="DNA-binding region" description="H-T-H motif" evidence="4">
    <location>
        <begin position="27"/>
        <end position="46"/>
    </location>
</feature>
<dbReference type="Proteomes" id="UP000027931">
    <property type="component" value="Unassembled WGS sequence"/>
</dbReference>
<dbReference type="PROSITE" id="PS50977">
    <property type="entry name" value="HTH_TETR_2"/>
    <property type="match status" value="1"/>
</dbReference>
<dbReference type="AlphaFoldDB" id="A0A074M5U7"/>
<dbReference type="InterPro" id="IPR036271">
    <property type="entry name" value="Tet_transcr_reg_TetR-rel_C_sf"/>
</dbReference>
<dbReference type="InterPro" id="IPR025996">
    <property type="entry name" value="MT1864/Rv1816-like_C"/>
</dbReference>
<reference evidence="6 7" key="1">
    <citation type="journal article" date="2013" name="Int. J. Syst. Evol. Microbiol.">
        <title>Tumebacillus flagellatus sp. nov., an alpha-amylase/pullulanase-producing bacterium isolated from cassava wastewater.</title>
        <authorList>
            <person name="Wang Q."/>
            <person name="Xie N."/>
            <person name="Qin Y."/>
            <person name="Shen N."/>
            <person name="Zhu J."/>
            <person name="Mi H."/>
            <person name="Huang R."/>
        </authorList>
    </citation>
    <scope>NUCLEOTIDE SEQUENCE [LARGE SCALE GENOMIC DNA]</scope>
    <source>
        <strain evidence="6 7">GST4</strain>
    </source>
</reference>
<comment type="caution">
    <text evidence="6">The sequence shown here is derived from an EMBL/GenBank/DDBJ whole genome shotgun (WGS) entry which is preliminary data.</text>
</comment>
<keyword evidence="2 4" id="KW-0238">DNA-binding</keyword>
<dbReference type="PANTHER" id="PTHR30055">
    <property type="entry name" value="HTH-TYPE TRANSCRIPTIONAL REGULATOR RUTR"/>
    <property type="match status" value="1"/>
</dbReference>
<proteinExistence type="predicted"/>
<evidence type="ECO:0000256" key="1">
    <source>
        <dbReference type="ARBA" id="ARBA00023015"/>
    </source>
</evidence>
<evidence type="ECO:0000256" key="4">
    <source>
        <dbReference type="PROSITE-ProRule" id="PRU00335"/>
    </source>
</evidence>
<organism evidence="6 7">
    <name type="scientific">Tumebacillus flagellatus</name>
    <dbReference type="NCBI Taxonomy" id="1157490"/>
    <lineage>
        <taxon>Bacteria</taxon>
        <taxon>Bacillati</taxon>
        <taxon>Bacillota</taxon>
        <taxon>Bacilli</taxon>
        <taxon>Bacillales</taxon>
        <taxon>Alicyclobacillaceae</taxon>
        <taxon>Tumebacillus</taxon>
    </lineage>
</organism>
<dbReference type="InterPro" id="IPR009057">
    <property type="entry name" value="Homeodomain-like_sf"/>
</dbReference>
<dbReference type="RefSeq" id="WP_038093218.1">
    <property type="nucleotide sequence ID" value="NZ_JMIR01000038.1"/>
</dbReference>
<dbReference type="GO" id="GO:0045892">
    <property type="term" value="P:negative regulation of DNA-templated transcription"/>
    <property type="evidence" value="ECO:0007669"/>
    <property type="project" value="UniProtKB-ARBA"/>
</dbReference>
<dbReference type="InterPro" id="IPR050109">
    <property type="entry name" value="HTH-type_TetR-like_transc_reg"/>
</dbReference>
<evidence type="ECO:0000313" key="6">
    <source>
        <dbReference type="EMBL" id="KEO81387.1"/>
    </source>
</evidence>
<dbReference type="EMBL" id="JMIR01000038">
    <property type="protein sequence ID" value="KEO81387.1"/>
    <property type="molecule type" value="Genomic_DNA"/>
</dbReference>
<dbReference type="FunFam" id="1.10.10.60:FF:000141">
    <property type="entry name" value="TetR family transcriptional regulator"/>
    <property type="match status" value="1"/>
</dbReference>
<dbReference type="Pfam" id="PF13305">
    <property type="entry name" value="TetR_C_33"/>
    <property type="match status" value="1"/>
</dbReference>
<evidence type="ECO:0000256" key="3">
    <source>
        <dbReference type="ARBA" id="ARBA00023163"/>
    </source>
</evidence>
<keyword evidence="7" id="KW-1185">Reference proteome</keyword>
<dbReference type="InterPro" id="IPR001647">
    <property type="entry name" value="HTH_TetR"/>
</dbReference>
<gene>
    <name evidence="6" type="ORF">EL26_20845</name>
</gene>
<evidence type="ECO:0000256" key="2">
    <source>
        <dbReference type="ARBA" id="ARBA00023125"/>
    </source>
</evidence>
<keyword evidence="1" id="KW-0805">Transcription regulation</keyword>
<name>A0A074M5U7_9BACL</name>
<dbReference type="GO" id="GO:0000976">
    <property type="term" value="F:transcription cis-regulatory region binding"/>
    <property type="evidence" value="ECO:0007669"/>
    <property type="project" value="TreeGrafter"/>
</dbReference>
<dbReference type="Gene3D" id="1.10.357.10">
    <property type="entry name" value="Tetracycline Repressor, domain 2"/>
    <property type="match status" value="1"/>
</dbReference>
<accession>A0A074M5U7</accession>
<sequence length="208" mass="23875">MRSEETKRRVLDAAAQLFAQRGFEQVTLREIAKAAGCSHTTIYIYYKDKEALLHELSMPPMQDLRAEFQALLQDAEVAPERKVKRMGQRFLEFCFANRNLYTVFFMTRASRVDQEAPSGNNVQKLRLELFGQLRAAMREFLPSDVGEEYVMGCARVFFYTLHGIVGTYQLSEEPLPELLERLHPTFDLALEAVVSGFQQIAQRGGRDE</sequence>
<dbReference type="eggNOG" id="COG1309">
    <property type="taxonomic scope" value="Bacteria"/>
</dbReference>
<evidence type="ECO:0000313" key="7">
    <source>
        <dbReference type="Proteomes" id="UP000027931"/>
    </source>
</evidence>
<protein>
    <submittedName>
        <fullName evidence="6">Transcriptional regulator</fullName>
    </submittedName>
</protein>
<dbReference type="PANTHER" id="PTHR30055:SF234">
    <property type="entry name" value="HTH-TYPE TRANSCRIPTIONAL REGULATOR BETI"/>
    <property type="match status" value="1"/>
</dbReference>
<dbReference type="PRINTS" id="PR00455">
    <property type="entry name" value="HTHTETR"/>
</dbReference>
<dbReference type="SUPFAM" id="SSF46689">
    <property type="entry name" value="Homeodomain-like"/>
    <property type="match status" value="1"/>
</dbReference>
<dbReference type="SUPFAM" id="SSF48498">
    <property type="entry name" value="Tetracyclin repressor-like, C-terminal domain"/>
    <property type="match status" value="1"/>
</dbReference>
<keyword evidence="3" id="KW-0804">Transcription</keyword>
<feature type="domain" description="HTH tetR-type" evidence="5">
    <location>
        <begin position="4"/>
        <end position="64"/>
    </location>
</feature>
<evidence type="ECO:0000259" key="5">
    <source>
        <dbReference type="PROSITE" id="PS50977"/>
    </source>
</evidence>
<dbReference type="STRING" id="1157490.EL26_20845"/>